<sequence length="391" mass="44020">MAPSSPRAVFVASEWINCGKRFPSPAPYHLLLALRTLLKIPEVATFDIPHSTESVSAITAQNLPILDGTKSAHPVFLPTAPEVDELSYEGLKVPSLGIITELSHSVKQAWLDGKQSFVLQHISPQRLPLWIINFWFQVHSPTHTAAAWRRAFDWCRSYDPAVHAALEAALYSVRWKPDLLYAVNRGGVSTRNLACLVGTNWVDDSTMGAMLSAVQKTLQTEQPYSPTQILTIEFPRNLLSSNTAFFNTYSEKRAPLEYNIGDKLASGHWKSVFYVRNVNGNHWIAICINIPLQQILYADSLGGKFPEEHRIGINMWLAKHGLGPCSLGTMPHAIQDDSYSCGIIAINSIEHNVLHVPLWTEAQKHTIRVDWLHRIIDLHKERLFEVRYSYS</sequence>
<evidence type="ECO:0000256" key="2">
    <source>
        <dbReference type="ARBA" id="ARBA00022670"/>
    </source>
</evidence>
<name>A0A165E432_EXIGL</name>
<dbReference type="Gene3D" id="3.40.395.10">
    <property type="entry name" value="Adenoviral Proteinase, Chain A"/>
    <property type="match status" value="1"/>
</dbReference>
<dbReference type="PROSITE" id="PS50600">
    <property type="entry name" value="ULP_PROTEASE"/>
    <property type="match status" value="1"/>
</dbReference>
<evidence type="ECO:0000313" key="6">
    <source>
        <dbReference type="Proteomes" id="UP000077266"/>
    </source>
</evidence>
<reference evidence="5 6" key="1">
    <citation type="journal article" date="2016" name="Mol. Biol. Evol.">
        <title>Comparative Genomics of Early-Diverging Mushroom-Forming Fungi Provides Insights into the Origins of Lignocellulose Decay Capabilities.</title>
        <authorList>
            <person name="Nagy L.G."/>
            <person name="Riley R."/>
            <person name="Tritt A."/>
            <person name="Adam C."/>
            <person name="Daum C."/>
            <person name="Floudas D."/>
            <person name="Sun H."/>
            <person name="Yadav J.S."/>
            <person name="Pangilinan J."/>
            <person name="Larsson K.H."/>
            <person name="Matsuura K."/>
            <person name="Barry K."/>
            <person name="Labutti K."/>
            <person name="Kuo R."/>
            <person name="Ohm R.A."/>
            <person name="Bhattacharya S.S."/>
            <person name="Shirouzu T."/>
            <person name="Yoshinaga Y."/>
            <person name="Martin F.M."/>
            <person name="Grigoriev I.V."/>
            <person name="Hibbett D.S."/>
        </authorList>
    </citation>
    <scope>NUCLEOTIDE SEQUENCE [LARGE SCALE GENOMIC DNA]</scope>
    <source>
        <strain evidence="5 6">HHB12029</strain>
    </source>
</reference>
<dbReference type="GO" id="GO:0019783">
    <property type="term" value="F:ubiquitin-like protein peptidase activity"/>
    <property type="evidence" value="ECO:0007669"/>
    <property type="project" value="UniProtKB-ARBA"/>
</dbReference>
<feature type="domain" description="Ubiquitin-like protease family profile" evidence="4">
    <location>
        <begin position="186"/>
        <end position="352"/>
    </location>
</feature>
<comment type="similarity">
    <text evidence="1">Belongs to the peptidase C48 family.</text>
</comment>
<dbReference type="InParanoid" id="A0A165E432"/>
<dbReference type="AlphaFoldDB" id="A0A165E432"/>
<dbReference type="GO" id="GO:0008234">
    <property type="term" value="F:cysteine-type peptidase activity"/>
    <property type="evidence" value="ECO:0007669"/>
    <property type="project" value="InterPro"/>
</dbReference>
<dbReference type="Proteomes" id="UP000077266">
    <property type="component" value="Unassembled WGS sequence"/>
</dbReference>
<gene>
    <name evidence="5" type="ORF">EXIGLDRAFT_698751</name>
</gene>
<proteinExistence type="inferred from homology"/>
<keyword evidence="2" id="KW-0645">Protease</keyword>
<evidence type="ECO:0000256" key="1">
    <source>
        <dbReference type="ARBA" id="ARBA00005234"/>
    </source>
</evidence>
<evidence type="ECO:0000313" key="5">
    <source>
        <dbReference type="EMBL" id="KZV86031.1"/>
    </source>
</evidence>
<dbReference type="GO" id="GO:0006508">
    <property type="term" value="P:proteolysis"/>
    <property type="evidence" value="ECO:0007669"/>
    <property type="project" value="UniProtKB-KW"/>
</dbReference>
<organism evidence="5 6">
    <name type="scientific">Exidia glandulosa HHB12029</name>
    <dbReference type="NCBI Taxonomy" id="1314781"/>
    <lineage>
        <taxon>Eukaryota</taxon>
        <taxon>Fungi</taxon>
        <taxon>Dikarya</taxon>
        <taxon>Basidiomycota</taxon>
        <taxon>Agaricomycotina</taxon>
        <taxon>Agaricomycetes</taxon>
        <taxon>Auriculariales</taxon>
        <taxon>Exidiaceae</taxon>
        <taxon>Exidia</taxon>
    </lineage>
</organism>
<protein>
    <recommendedName>
        <fullName evidence="4">Ubiquitin-like protease family profile domain-containing protein</fullName>
    </recommendedName>
</protein>
<dbReference type="STRING" id="1314781.A0A165E432"/>
<dbReference type="InterPro" id="IPR003653">
    <property type="entry name" value="Peptidase_C48_C"/>
</dbReference>
<evidence type="ECO:0000256" key="3">
    <source>
        <dbReference type="ARBA" id="ARBA00022801"/>
    </source>
</evidence>
<accession>A0A165E432</accession>
<dbReference type="SUPFAM" id="SSF54001">
    <property type="entry name" value="Cysteine proteinases"/>
    <property type="match status" value="1"/>
</dbReference>
<keyword evidence="6" id="KW-1185">Reference proteome</keyword>
<evidence type="ECO:0000259" key="4">
    <source>
        <dbReference type="PROSITE" id="PS50600"/>
    </source>
</evidence>
<dbReference type="InterPro" id="IPR038765">
    <property type="entry name" value="Papain-like_cys_pep_sf"/>
</dbReference>
<keyword evidence="3" id="KW-0378">Hydrolase</keyword>
<dbReference type="EMBL" id="KV426168">
    <property type="protein sequence ID" value="KZV86031.1"/>
    <property type="molecule type" value="Genomic_DNA"/>
</dbReference>
<dbReference type="OrthoDB" id="3258419at2759"/>